<sequence length="132" mass="14329">MSSQFNRSRIQIKHVPPSGAPFESAALIELLVELTREIQKLKEAMGRSDSTGSPVSEELKVCMSKLDDSLVFGKLEIVDPTGQTHDTGSRYNVSHIEDGSGELFVSETLIPAVKLAGQQIAPATVILSHREV</sequence>
<name>A0A383D0N3_9ZZZZ</name>
<reference evidence="2" key="1">
    <citation type="submission" date="2018-05" db="EMBL/GenBank/DDBJ databases">
        <authorList>
            <person name="Lanie J.A."/>
            <person name="Ng W.-L."/>
            <person name="Kazmierczak K.M."/>
            <person name="Andrzejewski T.M."/>
            <person name="Davidsen T.M."/>
            <person name="Wayne K.J."/>
            <person name="Tettelin H."/>
            <person name="Glass J.I."/>
            <person name="Rusch D."/>
            <person name="Podicherti R."/>
            <person name="Tsui H.-C.T."/>
            <person name="Winkler M.E."/>
        </authorList>
    </citation>
    <scope>NUCLEOTIDE SEQUENCE</scope>
</reference>
<feature type="coiled-coil region" evidence="1">
    <location>
        <begin position="24"/>
        <end position="51"/>
    </location>
</feature>
<dbReference type="EMBL" id="UINC01213204">
    <property type="protein sequence ID" value="SVE37874.1"/>
    <property type="molecule type" value="Genomic_DNA"/>
</dbReference>
<keyword evidence="1" id="KW-0175">Coiled coil</keyword>
<organism evidence="2">
    <name type="scientific">marine metagenome</name>
    <dbReference type="NCBI Taxonomy" id="408172"/>
    <lineage>
        <taxon>unclassified sequences</taxon>
        <taxon>metagenomes</taxon>
        <taxon>ecological metagenomes</taxon>
    </lineage>
</organism>
<evidence type="ECO:0000313" key="2">
    <source>
        <dbReference type="EMBL" id="SVE37874.1"/>
    </source>
</evidence>
<accession>A0A383D0N3</accession>
<evidence type="ECO:0000256" key="1">
    <source>
        <dbReference type="SAM" id="Coils"/>
    </source>
</evidence>
<proteinExistence type="predicted"/>
<dbReference type="AlphaFoldDB" id="A0A383D0N3"/>
<protein>
    <submittedName>
        <fullName evidence="2">Uncharacterized protein</fullName>
    </submittedName>
</protein>
<gene>
    <name evidence="2" type="ORF">METZ01_LOCUS490728</name>
</gene>